<dbReference type="InterPro" id="IPR050313">
    <property type="entry name" value="Carb_Metab_HTH_regulators"/>
</dbReference>
<dbReference type="PANTHER" id="PTHR30363:SF44">
    <property type="entry name" value="AGA OPERON TRANSCRIPTIONAL REPRESSOR-RELATED"/>
    <property type="match status" value="1"/>
</dbReference>
<accession>A0A328U024</accession>
<dbReference type="GO" id="GO:0003700">
    <property type="term" value="F:DNA-binding transcription factor activity"/>
    <property type="evidence" value="ECO:0007669"/>
    <property type="project" value="InterPro"/>
</dbReference>
<dbReference type="EMBL" id="QLUW01000005">
    <property type="protein sequence ID" value="RAP74195.1"/>
    <property type="molecule type" value="Genomic_DNA"/>
</dbReference>
<evidence type="ECO:0000259" key="3">
    <source>
        <dbReference type="PROSITE" id="PS51000"/>
    </source>
</evidence>
<dbReference type="PRINTS" id="PR00037">
    <property type="entry name" value="HTHLACR"/>
</dbReference>
<dbReference type="Proteomes" id="UP000249260">
    <property type="component" value="Unassembled WGS sequence"/>
</dbReference>
<dbReference type="Pfam" id="PF08220">
    <property type="entry name" value="HTH_DeoR"/>
    <property type="match status" value="1"/>
</dbReference>
<feature type="domain" description="HTH deoR-type" evidence="3">
    <location>
        <begin position="35"/>
        <end position="90"/>
    </location>
</feature>
<dbReference type="InterPro" id="IPR036390">
    <property type="entry name" value="WH_DNA-bd_sf"/>
</dbReference>
<dbReference type="SUPFAM" id="SSF100950">
    <property type="entry name" value="NagB/RpiA/CoA transferase-like"/>
    <property type="match status" value="1"/>
</dbReference>
<dbReference type="Gene3D" id="1.10.10.10">
    <property type="entry name" value="Winged helix-like DNA-binding domain superfamily/Winged helix DNA-binding domain"/>
    <property type="match status" value="1"/>
</dbReference>
<proteinExistence type="predicted"/>
<reference evidence="4 5" key="1">
    <citation type="submission" date="2018-06" db="EMBL/GenBank/DDBJ databases">
        <title>Paenibacillus montanisoli sp. nov., isolated from mountain area soil.</title>
        <authorList>
            <person name="Wu M."/>
        </authorList>
    </citation>
    <scope>NUCLEOTIDE SEQUENCE [LARGE SCALE GENOMIC DNA]</scope>
    <source>
        <strain evidence="4 5">RA17</strain>
    </source>
</reference>
<keyword evidence="2" id="KW-0804">Transcription</keyword>
<name>A0A328U024_9BACL</name>
<dbReference type="PANTHER" id="PTHR30363">
    <property type="entry name" value="HTH-TYPE TRANSCRIPTIONAL REGULATOR SRLR-RELATED"/>
    <property type="match status" value="1"/>
</dbReference>
<dbReference type="Pfam" id="PF00455">
    <property type="entry name" value="DeoRC"/>
    <property type="match status" value="1"/>
</dbReference>
<dbReference type="OrthoDB" id="9797223at2"/>
<comment type="caution">
    <text evidence="4">The sequence shown here is derived from an EMBL/GenBank/DDBJ whole genome shotgun (WGS) entry which is preliminary data.</text>
</comment>
<dbReference type="SMART" id="SM00420">
    <property type="entry name" value="HTH_DEOR"/>
    <property type="match status" value="1"/>
</dbReference>
<dbReference type="InterPro" id="IPR037171">
    <property type="entry name" value="NagB/RpiA_transferase-like"/>
</dbReference>
<evidence type="ECO:0000313" key="4">
    <source>
        <dbReference type="EMBL" id="RAP74195.1"/>
    </source>
</evidence>
<dbReference type="Gene3D" id="3.40.50.1360">
    <property type="match status" value="1"/>
</dbReference>
<dbReference type="SUPFAM" id="SSF46785">
    <property type="entry name" value="Winged helix' DNA-binding domain"/>
    <property type="match status" value="1"/>
</dbReference>
<evidence type="ECO:0000256" key="2">
    <source>
        <dbReference type="ARBA" id="ARBA00023163"/>
    </source>
</evidence>
<dbReference type="InterPro" id="IPR036388">
    <property type="entry name" value="WH-like_DNA-bd_sf"/>
</dbReference>
<evidence type="ECO:0000256" key="1">
    <source>
        <dbReference type="ARBA" id="ARBA00023015"/>
    </source>
</evidence>
<protein>
    <submittedName>
        <fullName evidence="4">DeoR family transcriptional regulator</fullName>
    </submittedName>
</protein>
<keyword evidence="5" id="KW-1185">Reference proteome</keyword>
<dbReference type="AlphaFoldDB" id="A0A328U024"/>
<dbReference type="InterPro" id="IPR014036">
    <property type="entry name" value="DeoR-like_C"/>
</dbReference>
<keyword evidence="1" id="KW-0805">Transcription regulation</keyword>
<organism evidence="4 5">
    <name type="scientific">Paenibacillus montanisoli</name>
    <dbReference type="NCBI Taxonomy" id="2081970"/>
    <lineage>
        <taxon>Bacteria</taxon>
        <taxon>Bacillati</taxon>
        <taxon>Bacillota</taxon>
        <taxon>Bacilli</taxon>
        <taxon>Bacillales</taxon>
        <taxon>Paenibacillaceae</taxon>
        <taxon>Paenibacillus</taxon>
    </lineage>
</organism>
<dbReference type="SMART" id="SM01134">
    <property type="entry name" value="DeoRC"/>
    <property type="match status" value="1"/>
</dbReference>
<sequence>MKMLLGRSVNEAANSAKMTGSTAHGLEEPTMSLIGEERKRKILDLLETDGNVSSSELVRLFDVSKETVRRYLDELESQGKVKKVYGGAVKPAAGYEEPPYLERMALQREEKQRIGRLAAGLVRDGEVIFLDEGSTPLTLIPHLTQSGLTVLTHSFPAAALLMEQHNQGSFDGRVLFLGGEISARHSRCSGSMTETALNHYYVDKAFISVDGLQPEAGLTSLDDGKSAVSRKAIAQATAAIVMADSTKLGHRYPYKLGDFADITHIACGQAPPADWERPLEDNAIRWLSP</sequence>
<gene>
    <name evidence="4" type="ORF">DL346_24340</name>
</gene>
<dbReference type="InterPro" id="IPR001034">
    <property type="entry name" value="DeoR_HTH"/>
</dbReference>
<evidence type="ECO:0000313" key="5">
    <source>
        <dbReference type="Proteomes" id="UP000249260"/>
    </source>
</evidence>
<dbReference type="PROSITE" id="PS51000">
    <property type="entry name" value="HTH_DEOR_2"/>
    <property type="match status" value="1"/>
</dbReference>